<keyword evidence="6" id="KW-1185">Reference proteome</keyword>
<evidence type="ECO:0000259" key="4">
    <source>
        <dbReference type="PROSITE" id="PS51186"/>
    </source>
</evidence>
<proteinExistence type="inferred from homology"/>
<dbReference type="InterPro" id="IPR051531">
    <property type="entry name" value="N-acetyltransferase"/>
</dbReference>
<gene>
    <name evidence="5" type="ORF">GCM10023322_16910</name>
</gene>
<evidence type="ECO:0000256" key="3">
    <source>
        <dbReference type="ARBA" id="ARBA00038502"/>
    </source>
</evidence>
<sequence>MDHDNPIRLRPVIEDDLAMFRRFLTEPFLIGRDWFGFRDAQGPARRFATDGYLGEDNGRLIVEVERDRAVAGFVSYMSGVYGGAARYWEIGIALLPDWRGLGIGWRAQAMLCDYLFSHTPAQRVQAGTQPENVAEQRSLTKAGFQLEGVVRACEFRAGQWRDGYLYSRLRDDPSPL</sequence>
<organism evidence="5 6">
    <name type="scientific">Rugosimonospora acidiphila</name>
    <dbReference type="NCBI Taxonomy" id="556531"/>
    <lineage>
        <taxon>Bacteria</taxon>
        <taxon>Bacillati</taxon>
        <taxon>Actinomycetota</taxon>
        <taxon>Actinomycetes</taxon>
        <taxon>Micromonosporales</taxon>
        <taxon>Micromonosporaceae</taxon>
        <taxon>Rugosimonospora</taxon>
    </lineage>
</organism>
<dbReference type="RefSeq" id="WP_345627674.1">
    <property type="nucleotide sequence ID" value="NZ_BAABJQ010000004.1"/>
</dbReference>
<evidence type="ECO:0000256" key="1">
    <source>
        <dbReference type="ARBA" id="ARBA00022679"/>
    </source>
</evidence>
<dbReference type="PROSITE" id="PS51186">
    <property type="entry name" value="GNAT"/>
    <property type="match status" value="1"/>
</dbReference>
<dbReference type="CDD" id="cd04301">
    <property type="entry name" value="NAT_SF"/>
    <property type="match status" value="1"/>
</dbReference>
<name>A0ABP9RNQ0_9ACTN</name>
<evidence type="ECO:0000256" key="2">
    <source>
        <dbReference type="ARBA" id="ARBA00023315"/>
    </source>
</evidence>
<dbReference type="EMBL" id="BAABJQ010000004">
    <property type="protein sequence ID" value="GAA5181679.1"/>
    <property type="molecule type" value="Genomic_DNA"/>
</dbReference>
<dbReference type="Proteomes" id="UP001501570">
    <property type="component" value="Unassembled WGS sequence"/>
</dbReference>
<dbReference type="Gene3D" id="3.40.630.30">
    <property type="match status" value="1"/>
</dbReference>
<reference evidence="6" key="1">
    <citation type="journal article" date="2019" name="Int. J. Syst. Evol. Microbiol.">
        <title>The Global Catalogue of Microorganisms (GCM) 10K type strain sequencing project: providing services to taxonomists for standard genome sequencing and annotation.</title>
        <authorList>
            <consortium name="The Broad Institute Genomics Platform"/>
            <consortium name="The Broad Institute Genome Sequencing Center for Infectious Disease"/>
            <person name="Wu L."/>
            <person name="Ma J."/>
        </authorList>
    </citation>
    <scope>NUCLEOTIDE SEQUENCE [LARGE SCALE GENOMIC DNA]</scope>
    <source>
        <strain evidence="6">JCM 18304</strain>
    </source>
</reference>
<feature type="domain" description="N-acetyltransferase" evidence="4">
    <location>
        <begin position="7"/>
        <end position="171"/>
    </location>
</feature>
<evidence type="ECO:0000313" key="5">
    <source>
        <dbReference type="EMBL" id="GAA5181679.1"/>
    </source>
</evidence>
<dbReference type="Pfam" id="PF13302">
    <property type="entry name" value="Acetyltransf_3"/>
    <property type="match status" value="1"/>
</dbReference>
<dbReference type="InterPro" id="IPR000182">
    <property type="entry name" value="GNAT_dom"/>
</dbReference>
<comment type="similarity">
    <text evidence="3">Belongs to the acetyltransferase family. RimJ subfamily.</text>
</comment>
<accession>A0ABP9RNQ0</accession>
<dbReference type="SUPFAM" id="SSF55729">
    <property type="entry name" value="Acyl-CoA N-acyltransferases (Nat)"/>
    <property type="match status" value="1"/>
</dbReference>
<evidence type="ECO:0000313" key="6">
    <source>
        <dbReference type="Proteomes" id="UP001501570"/>
    </source>
</evidence>
<dbReference type="PANTHER" id="PTHR43792:SF8">
    <property type="entry name" value="[RIBOSOMAL PROTEIN US5]-ALANINE N-ACETYLTRANSFERASE"/>
    <property type="match status" value="1"/>
</dbReference>
<comment type="caution">
    <text evidence="5">The sequence shown here is derived from an EMBL/GenBank/DDBJ whole genome shotgun (WGS) entry which is preliminary data.</text>
</comment>
<protein>
    <submittedName>
        <fullName evidence="5">GNAT family protein</fullName>
    </submittedName>
</protein>
<dbReference type="InterPro" id="IPR016181">
    <property type="entry name" value="Acyl_CoA_acyltransferase"/>
</dbReference>
<keyword evidence="2" id="KW-0012">Acyltransferase</keyword>
<dbReference type="PANTHER" id="PTHR43792">
    <property type="entry name" value="GNAT FAMILY, PUTATIVE (AFU_ORTHOLOGUE AFUA_3G00765)-RELATED-RELATED"/>
    <property type="match status" value="1"/>
</dbReference>
<keyword evidence="1" id="KW-0808">Transferase</keyword>